<dbReference type="InterPro" id="IPR029018">
    <property type="entry name" value="Hex-like_dom2"/>
</dbReference>
<evidence type="ECO:0000313" key="8">
    <source>
        <dbReference type="Proteomes" id="UP000264702"/>
    </source>
</evidence>
<keyword evidence="2 7" id="KW-0378">Hydrolase</keyword>
<dbReference type="Gene3D" id="3.30.379.10">
    <property type="entry name" value="Chitobiase/beta-hexosaminidase domain 2-like"/>
    <property type="match status" value="1"/>
</dbReference>
<feature type="domain" description="Glycoside hydrolase family 20 catalytic" evidence="5">
    <location>
        <begin position="158"/>
        <end position="468"/>
    </location>
</feature>
<dbReference type="InterPro" id="IPR025705">
    <property type="entry name" value="Beta_hexosaminidase_sua/sub"/>
</dbReference>
<dbReference type="Pfam" id="PF02838">
    <property type="entry name" value="Glyco_hydro_20b"/>
    <property type="match status" value="1"/>
</dbReference>
<evidence type="ECO:0000313" key="7">
    <source>
        <dbReference type="EMBL" id="RFU15045.1"/>
    </source>
</evidence>
<dbReference type="GO" id="GO:0016020">
    <property type="term" value="C:membrane"/>
    <property type="evidence" value="ECO:0007669"/>
    <property type="project" value="TreeGrafter"/>
</dbReference>
<dbReference type="PRINTS" id="PR00738">
    <property type="entry name" value="GLHYDRLASE20"/>
</dbReference>
<evidence type="ECO:0000256" key="1">
    <source>
        <dbReference type="ARBA" id="ARBA00006285"/>
    </source>
</evidence>
<dbReference type="Gene3D" id="3.20.20.80">
    <property type="entry name" value="Glycosidases"/>
    <property type="match status" value="1"/>
</dbReference>
<dbReference type="CDD" id="cd06570">
    <property type="entry name" value="GH20_chitobiase-like_1"/>
    <property type="match status" value="1"/>
</dbReference>
<evidence type="ECO:0000256" key="4">
    <source>
        <dbReference type="PIRSR" id="PIRSR625705-1"/>
    </source>
</evidence>
<feature type="active site" description="Proton donor" evidence="4">
    <location>
        <position position="314"/>
    </location>
</feature>
<dbReference type="GO" id="GO:0030203">
    <property type="term" value="P:glycosaminoglycan metabolic process"/>
    <property type="evidence" value="ECO:0007669"/>
    <property type="project" value="TreeGrafter"/>
</dbReference>
<protein>
    <submittedName>
        <fullName evidence="7">Glycosyl hydrolase</fullName>
    </submittedName>
</protein>
<dbReference type="InterPro" id="IPR017853">
    <property type="entry name" value="GH"/>
</dbReference>
<comment type="similarity">
    <text evidence="1">Belongs to the glycosyl hydrolase 20 family.</text>
</comment>
<dbReference type="PANTHER" id="PTHR22600:SF21">
    <property type="entry name" value="BETA-HEXOSAMINIDASE A"/>
    <property type="match status" value="1"/>
</dbReference>
<feature type="domain" description="Beta-hexosaminidase bacterial type N-terminal" evidence="6">
    <location>
        <begin position="25"/>
        <end position="155"/>
    </location>
</feature>
<accession>A0A372IJK8</accession>
<dbReference type="SUPFAM" id="SSF55545">
    <property type="entry name" value="beta-N-acetylhexosaminidase-like domain"/>
    <property type="match status" value="1"/>
</dbReference>
<keyword evidence="3" id="KW-0326">Glycosidase</keyword>
<dbReference type="Pfam" id="PF00728">
    <property type="entry name" value="Glyco_hydro_20"/>
    <property type="match status" value="1"/>
</dbReference>
<name>A0A372IJK8_9BACT</name>
<dbReference type="InterPro" id="IPR015883">
    <property type="entry name" value="Glyco_hydro_20_cat"/>
</dbReference>
<evidence type="ECO:0000259" key="5">
    <source>
        <dbReference type="Pfam" id="PF00728"/>
    </source>
</evidence>
<dbReference type="EMBL" id="QVQT01000008">
    <property type="protein sequence ID" value="RFU15045.1"/>
    <property type="molecule type" value="Genomic_DNA"/>
</dbReference>
<dbReference type="OrthoDB" id="1098018at2"/>
<dbReference type="GO" id="GO:0005975">
    <property type="term" value="P:carbohydrate metabolic process"/>
    <property type="evidence" value="ECO:0007669"/>
    <property type="project" value="InterPro"/>
</dbReference>
<dbReference type="PANTHER" id="PTHR22600">
    <property type="entry name" value="BETA-HEXOSAMINIDASE"/>
    <property type="match status" value="1"/>
</dbReference>
<dbReference type="AlphaFoldDB" id="A0A372IJK8"/>
<gene>
    <name evidence="7" type="ORF">D0Y96_19650</name>
</gene>
<sequence>MASAKTPVQNPASAQPSPSVFVNTLMPQPAHLTEQPGALVITPSFTTVEGHFHDARLDHAVTRALNRLKERTGLLIANLPADSASATLTVDVDGPGEAIQSDDENESYSLDVTPSGAHLHAATDIGAMHGLETLLQLVQPDGEQFILPAVSIQDAPRFRWRGLMIDCGRHFIPFPVLLRTLDAMAAVKMNVFHWHLTEDQGFRIESKLFPKLTEDGSDGLFYTQDQARELVAYARDRGIRVVPEFDMPGHTGSWLVGYPDLAGGPGPFHIERRFGVFDPVMDPTRDSTYKFIDAFIGEMAAIFPDPYMHIGGDENNGVEWKQNPRIQTFMHDHNLKDTAALQNYFNQKLLQILKKHDKRMVGWDEILTPDLPKDIVVQSWRGFDSLAAGAKQGYSGILSAGYYLDHMDSAEDHYLVDPIPAKSDLTADQQARILGGEACMWAEYVNGDVVDSRIWPRTAAIAERLWSPQGVNNVDDMYRRLAAESIRLESFGLTHLSQEKIGLRRLAGPSSEEAGDMNALRTFVSVLQPPDFSGIASEHRTTLSPFSALTFVLPPDPPSRHDFEHLVADYLQDPVAAEAGQTQLTGIFDAWIAAEPDLLRMMANSPILARTRPRAEQLARLGTLGSEAVSYLSSGQPAPQGWKARQLALLDQAGRLQCGVRFTVLQPLRDLVNSVQER</sequence>
<proteinExistence type="inferred from homology"/>
<keyword evidence="8" id="KW-1185">Reference proteome</keyword>
<reference evidence="7 8" key="1">
    <citation type="submission" date="2018-08" db="EMBL/GenBank/DDBJ databases">
        <title>Acidipila sp. 4G-K13, an acidobacterium isolated from forest soil.</title>
        <authorList>
            <person name="Gao Z.-H."/>
            <person name="Qiu L.-H."/>
        </authorList>
    </citation>
    <scope>NUCLEOTIDE SEQUENCE [LARGE SCALE GENOMIC DNA]</scope>
    <source>
        <strain evidence="7 8">4G-K13</strain>
    </source>
</reference>
<dbReference type="GO" id="GO:0006689">
    <property type="term" value="P:ganglioside catabolic process"/>
    <property type="evidence" value="ECO:0007669"/>
    <property type="project" value="TreeGrafter"/>
</dbReference>
<organism evidence="7 8">
    <name type="scientific">Paracidobacterium acidisoli</name>
    <dbReference type="NCBI Taxonomy" id="2303751"/>
    <lineage>
        <taxon>Bacteria</taxon>
        <taxon>Pseudomonadati</taxon>
        <taxon>Acidobacteriota</taxon>
        <taxon>Terriglobia</taxon>
        <taxon>Terriglobales</taxon>
        <taxon>Acidobacteriaceae</taxon>
        <taxon>Paracidobacterium</taxon>
    </lineage>
</organism>
<evidence type="ECO:0000256" key="2">
    <source>
        <dbReference type="ARBA" id="ARBA00022801"/>
    </source>
</evidence>
<evidence type="ECO:0000259" key="6">
    <source>
        <dbReference type="Pfam" id="PF02838"/>
    </source>
</evidence>
<dbReference type="GO" id="GO:0004563">
    <property type="term" value="F:beta-N-acetylhexosaminidase activity"/>
    <property type="evidence" value="ECO:0007669"/>
    <property type="project" value="InterPro"/>
</dbReference>
<dbReference type="Proteomes" id="UP000264702">
    <property type="component" value="Unassembled WGS sequence"/>
</dbReference>
<dbReference type="SUPFAM" id="SSF51445">
    <property type="entry name" value="(Trans)glycosidases"/>
    <property type="match status" value="1"/>
</dbReference>
<dbReference type="InterPro" id="IPR015882">
    <property type="entry name" value="HEX_bac_N"/>
</dbReference>
<evidence type="ECO:0000256" key="3">
    <source>
        <dbReference type="ARBA" id="ARBA00023295"/>
    </source>
</evidence>
<dbReference type="GO" id="GO:0005764">
    <property type="term" value="C:lysosome"/>
    <property type="evidence" value="ECO:0007669"/>
    <property type="project" value="TreeGrafter"/>
</dbReference>
<comment type="caution">
    <text evidence="7">The sequence shown here is derived from an EMBL/GenBank/DDBJ whole genome shotgun (WGS) entry which is preliminary data.</text>
</comment>